<evidence type="ECO:0000313" key="2">
    <source>
        <dbReference type="EMBL" id="KAH9291254.1"/>
    </source>
</evidence>
<sequence>APLVMDIEFHRSVVQLGPGNYLQWKSGILDHCIMYNLLPHLLGLAPEPIDRIHHQNWLNENDMTYGLLCLTIPEDLQRRLEFTESAHRAWIFIQNFHGDFDPPSSGYGSSDDLASMEESEFTDTFSYEGPPTHISVHAPSELSIAPIIVSSDSPPQDSSVEFSLAHHAALDLSLEILPSPVASRDFEIASSKGSYNPPQQDIDFLDSDLDDMLEDTDITVQHLLQPTASSEIRVAIPPASTDSPPQQVHLPLQGSLDDISIFADSHLMEIDRIVTASLDILSPSHIGPPSGTLHVPPPSDHRPLVPSDSLGVHQKSSSGGAG</sequence>
<evidence type="ECO:0000313" key="3">
    <source>
        <dbReference type="Proteomes" id="UP000824469"/>
    </source>
</evidence>
<feature type="non-terminal residue" evidence="2">
    <location>
        <position position="1"/>
    </location>
</feature>
<feature type="region of interest" description="Disordered" evidence="1">
    <location>
        <begin position="287"/>
        <end position="322"/>
    </location>
</feature>
<protein>
    <submittedName>
        <fullName evidence="2">Uncharacterized protein</fullName>
    </submittedName>
</protein>
<dbReference type="EMBL" id="JAHRHJ020003737">
    <property type="protein sequence ID" value="KAH9291254.1"/>
    <property type="molecule type" value="Genomic_DNA"/>
</dbReference>
<proteinExistence type="predicted"/>
<organism evidence="2 3">
    <name type="scientific">Taxus chinensis</name>
    <name type="common">Chinese yew</name>
    <name type="synonym">Taxus wallichiana var. chinensis</name>
    <dbReference type="NCBI Taxonomy" id="29808"/>
    <lineage>
        <taxon>Eukaryota</taxon>
        <taxon>Viridiplantae</taxon>
        <taxon>Streptophyta</taxon>
        <taxon>Embryophyta</taxon>
        <taxon>Tracheophyta</taxon>
        <taxon>Spermatophyta</taxon>
        <taxon>Pinopsida</taxon>
        <taxon>Pinidae</taxon>
        <taxon>Conifers II</taxon>
        <taxon>Cupressales</taxon>
        <taxon>Taxaceae</taxon>
        <taxon>Taxus</taxon>
    </lineage>
</organism>
<reference evidence="2 3" key="1">
    <citation type="journal article" date="2021" name="Nat. Plants">
        <title>The Taxus genome provides insights into paclitaxel biosynthesis.</title>
        <authorList>
            <person name="Xiong X."/>
            <person name="Gou J."/>
            <person name="Liao Q."/>
            <person name="Li Y."/>
            <person name="Zhou Q."/>
            <person name="Bi G."/>
            <person name="Li C."/>
            <person name="Du R."/>
            <person name="Wang X."/>
            <person name="Sun T."/>
            <person name="Guo L."/>
            <person name="Liang H."/>
            <person name="Lu P."/>
            <person name="Wu Y."/>
            <person name="Zhang Z."/>
            <person name="Ro D.K."/>
            <person name="Shang Y."/>
            <person name="Huang S."/>
            <person name="Yan J."/>
        </authorList>
    </citation>
    <scope>NUCLEOTIDE SEQUENCE [LARGE SCALE GENOMIC DNA]</scope>
    <source>
        <strain evidence="2">Ta-2019</strain>
    </source>
</reference>
<keyword evidence="3" id="KW-1185">Reference proteome</keyword>
<accession>A0AA38C5A3</accession>
<dbReference type="AlphaFoldDB" id="A0AA38C5A3"/>
<name>A0AA38C5A3_TAXCH</name>
<comment type="caution">
    <text evidence="2">The sequence shown here is derived from an EMBL/GenBank/DDBJ whole genome shotgun (WGS) entry which is preliminary data.</text>
</comment>
<evidence type="ECO:0000256" key="1">
    <source>
        <dbReference type="SAM" id="MobiDB-lite"/>
    </source>
</evidence>
<dbReference type="Proteomes" id="UP000824469">
    <property type="component" value="Unassembled WGS sequence"/>
</dbReference>
<gene>
    <name evidence="2" type="ORF">KI387_043556</name>
</gene>